<feature type="compositionally biased region" description="Polar residues" evidence="3">
    <location>
        <begin position="127"/>
        <end position="143"/>
    </location>
</feature>
<accession>A0A3Q1FRA6</accession>
<comment type="similarity">
    <text evidence="1">Belongs to the NAD(P)H dehydrogenase (quinone) family.</text>
</comment>
<dbReference type="STRING" id="80966.ENSAPOP00000009180"/>
<reference evidence="5" key="2">
    <citation type="submission" date="2025-09" db="UniProtKB">
        <authorList>
            <consortium name="Ensembl"/>
        </authorList>
    </citation>
    <scope>IDENTIFICATION</scope>
</reference>
<evidence type="ECO:0000313" key="5">
    <source>
        <dbReference type="Ensembl" id="ENSAPOP00000009180.1"/>
    </source>
</evidence>
<protein>
    <recommendedName>
        <fullName evidence="4">Flavodoxin-like fold domain-containing protein</fullName>
    </recommendedName>
</protein>
<dbReference type="Pfam" id="PF02525">
    <property type="entry name" value="Flavodoxin_2"/>
    <property type="match status" value="1"/>
</dbReference>
<sequence>EPISSPSSLSELKNKGCEVTVSDLYDMKFKAIATAEDITGEVKNAEHVRYAQETKLAWEEGRLSSDITEEQRKVTEADLIIFQFPMYWLQCNANNYQSKLIISSPTGEPVNNFSPSNGLHGCHVYHTSSTSTLDPHQSLQIETTPKKTKVKTNQQGREEKREKGNRNKPTGNRKDIIESWPKDTNDEVRLQNDHCHLDIAGFTASSFWRQS</sequence>
<dbReference type="Proteomes" id="UP000257200">
    <property type="component" value="Unplaced"/>
</dbReference>
<dbReference type="InParanoid" id="A0A3Q1FRA6"/>
<evidence type="ECO:0000256" key="1">
    <source>
        <dbReference type="ARBA" id="ARBA00006252"/>
    </source>
</evidence>
<evidence type="ECO:0000256" key="3">
    <source>
        <dbReference type="SAM" id="MobiDB-lite"/>
    </source>
</evidence>
<evidence type="ECO:0000313" key="6">
    <source>
        <dbReference type="Proteomes" id="UP000257200"/>
    </source>
</evidence>
<dbReference type="InterPro" id="IPR003680">
    <property type="entry name" value="Flavodoxin_fold"/>
</dbReference>
<dbReference type="GeneTree" id="ENSGT00940000156563"/>
<dbReference type="PANTHER" id="PTHR10204:SF34">
    <property type="entry name" value="NAD(P)H DEHYDROGENASE [QUINONE] 1 ISOFORM 1"/>
    <property type="match status" value="1"/>
</dbReference>
<reference evidence="5" key="1">
    <citation type="submission" date="2025-08" db="UniProtKB">
        <authorList>
            <consortium name="Ensembl"/>
        </authorList>
    </citation>
    <scope>IDENTIFICATION</scope>
</reference>
<feature type="region of interest" description="Disordered" evidence="3">
    <location>
        <begin position="127"/>
        <end position="180"/>
    </location>
</feature>
<dbReference type="InterPro" id="IPR029039">
    <property type="entry name" value="Flavoprotein-like_sf"/>
</dbReference>
<keyword evidence="2" id="KW-0560">Oxidoreductase</keyword>
<dbReference type="AlphaFoldDB" id="A0A3Q1FRA6"/>
<proteinExistence type="inferred from homology"/>
<name>A0A3Q1FRA6_9TELE</name>
<evidence type="ECO:0000259" key="4">
    <source>
        <dbReference type="Pfam" id="PF02525"/>
    </source>
</evidence>
<dbReference type="GO" id="GO:0003955">
    <property type="term" value="F:NAD(P)H dehydrogenase (quinone) activity"/>
    <property type="evidence" value="ECO:0007669"/>
    <property type="project" value="TreeGrafter"/>
</dbReference>
<organism evidence="5 6">
    <name type="scientific">Acanthochromis polyacanthus</name>
    <name type="common">spiny chromis</name>
    <dbReference type="NCBI Taxonomy" id="80966"/>
    <lineage>
        <taxon>Eukaryota</taxon>
        <taxon>Metazoa</taxon>
        <taxon>Chordata</taxon>
        <taxon>Craniata</taxon>
        <taxon>Vertebrata</taxon>
        <taxon>Euteleostomi</taxon>
        <taxon>Actinopterygii</taxon>
        <taxon>Neopterygii</taxon>
        <taxon>Teleostei</taxon>
        <taxon>Neoteleostei</taxon>
        <taxon>Acanthomorphata</taxon>
        <taxon>Ovalentaria</taxon>
        <taxon>Pomacentridae</taxon>
        <taxon>Acanthochromis</taxon>
    </lineage>
</organism>
<dbReference type="FunFam" id="3.40.50.360:FF:000054">
    <property type="entry name" value="NAD(P)H dehydrogenase, quinone 1"/>
    <property type="match status" value="1"/>
</dbReference>
<dbReference type="PANTHER" id="PTHR10204">
    <property type="entry name" value="NAD P H OXIDOREDUCTASE-RELATED"/>
    <property type="match status" value="1"/>
</dbReference>
<dbReference type="Gene3D" id="3.40.50.360">
    <property type="match status" value="1"/>
</dbReference>
<feature type="domain" description="Flavodoxin-like fold" evidence="4">
    <location>
        <begin position="9"/>
        <end position="91"/>
    </location>
</feature>
<evidence type="ECO:0000256" key="2">
    <source>
        <dbReference type="ARBA" id="ARBA00023002"/>
    </source>
</evidence>
<dbReference type="GO" id="GO:0005829">
    <property type="term" value="C:cytosol"/>
    <property type="evidence" value="ECO:0007669"/>
    <property type="project" value="TreeGrafter"/>
</dbReference>
<feature type="compositionally biased region" description="Basic and acidic residues" evidence="3">
    <location>
        <begin position="156"/>
        <end position="165"/>
    </location>
</feature>
<keyword evidence="6" id="KW-1185">Reference proteome</keyword>
<dbReference type="SUPFAM" id="SSF52218">
    <property type="entry name" value="Flavoproteins"/>
    <property type="match status" value="1"/>
</dbReference>
<dbReference type="InterPro" id="IPR051545">
    <property type="entry name" value="NAD(P)H_dehydrogenase_qn"/>
</dbReference>
<dbReference type="Ensembl" id="ENSAPOT00000001978.1">
    <property type="protein sequence ID" value="ENSAPOP00000009180.1"/>
    <property type="gene ID" value="ENSAPOG00000011452.1"/>
</dbReference>